<reference evidence="1" key="1">
    <citation type="submission" date="2023-03" db="EMBL/GenBank/DDBJ databases">
        <title>Massive genome expansion in bonnet fungi (Mycena s.s.) driven by repeated elements and novel gene families across ecological guilds.</title>
        <authorList>
            <consortium name="Lawrence Berkeley National Laboratory"/>
            <person name="Harder C.B."/>
            <person name="Miyauchi S."/>
            <person name="Viragh M."/>
            <person name="Kuo A."/>
            <person name="Thoen E."/>
            <person name="Andreopoulos B."/>
            <person name="Lu D."/>
            <person name="Skrede I."/>
            <person name="Drula E."/>
            <person name="Henrissat B."/>
            <person name="Morin E."/>
            <person name="Kohler A."/>
            <person name="Barry K."/>
            <person name="LaButti K."/>
            <person name="Morin E."/>
            <person name="Salamov A."/>
            <person name="Lipzen A."/>
            <person name="Mereny Z."/>
            <person name="Hegedus B."/>
            <person name="Baldrian P."/>
            <person name="Stursova M."/>
            <person name="Weitz H."/>
            <person name="Taylor A."/>
            <person name="Grigoriev I.V."/>
            <person name="Nagy L.G."/>
            <person name="Martin F."/>
            <person name="Kauserud H."/>
        </authorList>
    </citation>
    <scope>NUCLEOTIDE SEQUENCE</scope>
    <source>
        <strain evidence="1">CBHHK067</strain>
    </source>
</reference>
<evidence type="ECO:0000313" key="1">
    <source>
        <dbReference type="EMBL" id="KAJ7691768.1"/>
    </source>
</evidence>
<keyword evidence="2" id="KW-1185">Reference proteome</keyword>
<dbReference type="EMBL" id="JARKIE010000056">
    <property type="protein sequence ID" value="KAJ7691768.1"/>
    <property type="molecule type" value="Genomic_DNA"/>
</dbReference>
<accession>A0AAD7GF94</accession>
<dbReference type="Proteomes" id="UP001221757">
    <property type="component" value="Unassembled WGS sequence"/>
</dbReference>
<name>A0AAD7GF94_MYCRO</name>
<comment type="caution">
    <text evidence="1">The sequence shown here is derived from an EMBL/GenBank/DDBJ whole genome shotgun (WGS) entry which is preliminary data.</text>
</comment>
<protein>
    <submittedName>
        <fullName evidence="1">Uncharacterized protein</fullName>
    </submittedName>
</protein>
<dbReference type="AlphaFoldDB" id="A0AAD7GF94"/>
<organism evidence="1 2">
    <name type="scientific">Mycena rosella</name>
    <name type="common">Pink bonnet</name>
    <name type="synonym">Agaricus rosellus</name>
    <dbReference type="NCBI Taxonomy" id="1033263"/>
    <lineage>
        <taxon>Eukaryota</taxon>
        <taxon>Fungi</taxon>
        <taxon>Dikarya</taxon>
        <taxon>Basidiomycota</taxon>
        <taxon>Agaricomycotina</taxon>
        <taxon>Agaricomycetes</taxon>
        <taxon>Agaricomycetidae</taxon>
        <taxon>Agaricales</taxon>
        <taxon>Marasmiineae</taxon>
        <taxon>Mycenaceae</taxon>
        <taxon>Mycena</taxon>
    </lineage>
</organism>
<evidence type="ECO:0000313" key="2">
    <source>
        <dbReference type="Proteomes" id="UP001221757"/>
    </source>
</evidence>
<gene>
    <name evidence="1" type="ORF">B0H17DRAFT_1330983</name>
</gene>
<proteinExistence type="predicted"/>
<sequence>MSRVVGSRQLIALPLHAGTTFARCRALDVKPAPQTPAWDTRRPVLKGQIFMDGGNVVRTGVVEESLLASRMDAIKYEGLPPLEAATHTAGAVLFRNVSSLWMTGSGPDAALTPALVSAGSLMGLQEIAMEQSDVPLSTELPTILAEHILMRAADGLQFGTRDALCVALLIDARPLLTALNTEQFGVSDGVASAITALTGYGVFQGLSASFSLAKAEGWAVNDTSVKSHSLAARARRFLIVRVPGFHPARHQLNSADIIASGAVFTENDLVGRTPCPGARSGQRLRHLNAPAVFPYNWEQEDNSAAWLAVHNVTGGLDPQGVEGDASSSTWAVRNLRLGSISKEAALVMASSNIAGRGSILPRLKSRCDGVFQAGSR</sequence>